<evidence type="ECO:0000313" key="2">
    <source>
        <dbReference type="EMBL" id="KOM45865.1"/>
    </source>
</evidence>
<reference evidence="3" key="1">
    <citation type="journal article" date="2015" name="Proc. Natl. Acad. Sci. U.S.A.">
        <title>Genome sequencing of adzuki bean (Vigna angularis) provides insight into high starch and low fat accumulation and domestication.</title>
        <authorList>
            <person name="Yang K."/>
            <person name="Tian Z."/>
            <person name="Chen C."/>
            <person name="Luo L."/>
            <person name="Zhao B."/>
            <person name="Wang Z."/>
            <person name="Yu L."/>
            <person name="Li Y."/>
            <person name="Sun Y."/>
            <person name="Li W."/>
            <person name="Chen Y."/>
            <person name="Li Y."/>
            <person name="Zhang Y."/>
            <person name="Ai D."/>
            <person name="Zhao J."/>
            <person name="Shang C."/>
            <person name="Ma Y."/>
            <person name="Wu B."/>
            <person name="Wang M."/>
            <person name="Gao L."/>
            <person name="Sun D."/>
            <person name="Zhang P."/>
            <person name="Guo F."/>
            <person name="Wang W."/>
            <person name="Li Y."/>
            <person name="Wang J."/>
            <person name="Varshney R.K."/>
            <person name="Wang J."/>
            <person name="Ling H.Q."/>
            <person name="Wan P."/>
        </authorList>
    </citation>
    <scope>NUCLEOTIDE SEQUENCE</scope>
    <source>
        <strain evidence="3">cv. Jingnong 6</strain>
    </source>
</reference>
<evidence type="ECO:0000313" key="3">
    <source>
        <dbReference type="Proteomes" id="UP000053144"/>
    </source>
</evidence>
<organism evidence="2 3">
    <name type="scientific">Phaseolus angularis</name>
    <name type="common">Azuki bean</name>
    <name type="synonym">Vigna angularis</name>
    <dbReference type="NCBI Taxonomy" id="3914"/>
    <lineage>
        <taxon>Eukaryota</taxon>
        <taxon>Viridiplantae</taxon>
        <taxon>Streptophyta</taxon>
        <taxon>Embryophyta</taxon>
        <taxon>Tracheophyta</taxon>
        <taxon>Spermatophyta</taxon>
        <taxon>Magnoliopsida</taxon>
        <taxon>eudicotyledons</taxon>
        <taxon>Gunneridae</taxon>
        <taxon>Pentapetalae</taxon>
        <taxon>rosids</taxon>
        <taxon>fabids</taxon>
        <taxon>Fabales</taxon>
        <taxon>Fabaceae</taxon>
        <taxon>Papilionoideae</taxon>
        <taxon>50 kb inversion clade</taxon>
        <taxon>NPAAA clade</taxon>
        <taxon>indigoferoid/millettioid clade</taxon>
        <taxon>Phaseoleae</taxon>
        <taxon>Vigna</taxon>
    </lineage>
</organism>
<dbReference type="EMBL" id="CM003376">
    <property type="protein sequence ID" value="KOM45865.1"/>
    <property type="molecule type" value="Genomic_DNA"/>
</dbReference>
<name>A0A0L9USK8_PHAAN</name>
<dbReference type="AlphaFoldDB" id="A0A0L9USK8"/>
<feature type="region of interest" description="Disordered" evidence="1">
    <location>
        <begin position="47"/>
        <end position="80"/>
    </location>
</feature>
<feature type="region of interest" description="Disordered" evidence="1">
    <location>
        <begin position="107"/>
        <end position="134"/>
    </location>
</feature>
<proteinExistence type="predicted"/>
<sequence>MVTTRNMSVDNPVEIIRMLQQKMKEMQQRHEAKLIVVRAECSARIAREGAGEKEEGEQAKEHDKAVLEDQAEHSSQISTRGECHGVQAVGVRILFGIGGSLTSSLLDKRARQRSLERDQTTRRQIVKELGDSAP</sequence>
<protein>
    <submittedName>
        <fullName evidence="2">Uncharacterized protein</fullName>
    </submittedName>
</protein>
<gene>
    <name evidence="2" type="ORF">LR48_Vigan06g117100</name>
</gene>
<dbReference type="Proteomes" id="UP000053144">
    <property type="component" value="Chromosome 6"/>
</dbReference>
<accession>A0A0L9USK8</accession>
<dbReference type="Gramene" id="KOM45865">
    <property type="protein sequence ID" value="KOM45865"/>
    <property type="gene ID" value="LR48_Vigan06g117100"/>
</dbReference>
<evidence type="ECO:0000256" key="1">
    <source>
        <dbReference type="SAM" id="MobiDB-lite"/>
    </source>
</evidence>
<feature type="compositionally biased region" description="Basic and acidic residues" evidence="1">
    <location>
        <begin position="47"/>
        <end position="72"/>
    </location>
</feature>